<dbReference type="EMBL" id="SRLO01012402">
    <property type="protein sequence ID" value="TNN25489.1"/>
    <property type="molecule type" value="Genomic_DNA"/>
</dbReference>
<evidence type="ECO:0000313" key="3">
    <source>
        <dbReference type="Proteomes" id="UP000314294"/>
    </source>
</evidence>
<protein>
    <submittedName>
        <fullName evidence="2">Uncharacterized protein</fullName>
    </submittedName>
</protein>
<evidence type="ECO:0000256" key="1">
    <source>
        <dbReference type="SAM" id="MobiDB-lite"/>
    </source>
</evidence>
<feature type="region of interest" description="Disordered" evidence="1">
    <location>
        <begin position="1"/>
        <end position="42"/>
    </location>
</feature>
<evidence type="ECO:0000313" key="2">
    <source>
        <dbReference type="EMBL" id="TNN25489.1"/>
    </source>
</evidence>
<organism evidence="2 3">
    <name type="scientific">Liparis tanakae</name>
    <name type="common">Tanaka's snailfish</name>
    <dbReference type="NCBI Taxonomy" id="230148"/>
    <lineage>
        <taxon>Eukaryota</taxon>
        <taxon>Metazoa</taxon>
        <taxon>Chordata</taxon>
        <taxon>Craniata</taxon>
        <taxon>Vertebrata</taxon>
        <taxon>Euteleostomi</taxon>
        <taxon>Actinopterygii</taxon>
        <taxon>Neopterygii</taxon>
        <taxon>Teleostei</taxon>
        <taxon>Neoteleostei</taxon>
        <taxon>Acanthomorphata</taxon>
        <taxon>Eupercaria</taxon>
        <taxon>Perciformes</taxon>
        <taxon>Cottioidei</taxon>
        <taxon>Cottales</taxon>
        <taxon>Liparidae</taxon>
        <taxon>Liparis</taxon>
    </lineage>
</organism>
<keyword evidence="3" id="KW-1185">Reference proteome</keyword>
<comment type="caution">
    <text evidence="2">The sequence shown here is derived from an EMBL/GenBank/DDBJ whole genome shotgun (WGS) entry which is preliminary data.</text>
</comment>
<gene>
    <name evidence="2" type="ORF">EYF80_064381</name>
</gene>
<sequence>MPILSDPRQNWTEPTEPTEPHSSKNLSCSEKNHNAEHELSEN</sequence>
<accession>A0A4Z2E9K1</accession>
<proteinExistence type="predicted"/>
<name>A0A4Z2E9K1_9TELE</name>
<dbReference type="Proteomes" id="UP000314294">
    <property type="component" value="Unassembled WGS sequence"/>
</dbReference>
<dbReference type="AlphaFoldDB" id="A0A4Z2E9K1"/>
<feature type="compositionally biased region" description="Basic and acidic residues" evidence="1">
    <location>
        <begin position="30"/>
        <end position="42"/>
    </location>
</feature>
<reference evidence="2 3" key="1">
    <citation type="submission" date="2019-03" db="EMBL/GenBank/DDBJ databases">
        <title>First draft genome of Liparis tanakae, snailfish: a comprehensive survey of snailfish specific genes.</title>
        <authorList>
            <person name="Kim W."/>
            <person name="Song I."/>
            <person name="Jeong J.-H."/>
            <person name="Kim D."/>
            <person name="Kim S."/>
            <person name="Ryu S."/>
            <person name="Song J.Y."/>
            <person name="Lee S.K."/>
        </authorList>
    </citation>
    <scope>NUCLEOTIDE SEQUENCE [LARGE SCALE GENOMIC DNA]</scope>
    <source>
        <tissue evidence="2">Muscle</tissue>
    </source>
</reference>